<dbReference type="AlphaFoldDB" id="A0A087SDD9"/>
<reference evidence="1 2" key="1">
    <citation type="journal article" date="2014" name="BMC Genomics">
        <title>Oil accumulation mechanisms of the oleaginous microalga Chlorella protothecoides revealed through its genome, transcriptomes, and proteomes.</title>
        <authorList>
            <person name="Gao C."/>
            <person name="Wang Y."/>
            <person name="Shen Y."/>
            <person name="Yan D."/>
            <person name="He X."/>
            <person name="Dai J."/>
            <person name="Wu Q."/>
        </authorList>
    </citation>
    <scope>NUCLEOTIDE SEQUENCE [LARGE SCALE GENOMIC DNA]</scope>
    <source>
        <strain evidence="1 2">0710</strain>
    </source>
</reference>
<evidence type="ECO:0000313" key="1">
    <source>
        <dbReference type="EMBL" id="KFM23743.1"/>
    </source>
</evidence>
<dbReference type="KEGG" id="apro:F751_0957"/>
<proteinExistence type="predicted"/>
<accession>A0A087SDD9</accession>
<protein>
    <submittedName>
        <fullName evidence="1">Uncharacterized protein</fullName>
    </submittedName>
</protein>
<name>A0A087SDD9_AUXPR</name>
<keyword evidence="2" id="KW-1185">Reference proteome</keyword>
<gene>
    <name evidence="1" type="ORF">F751_0957</name>
</gene>
<sequence length="335" mass="36504">MPSHIPISYALVATAPQDLGEAQVSGVWASRPEHRVRLPGLTLPCRRSLLAVRLGARHRVAMPLLPRLPCRAVLLAHQVETRKLGTGLNATSCARGGRLCVRVARSRERSSDPVSTSSRSTRWRFLAGVEGSATLFVGRPVCHVRWGSRLPLGLQSIQGRIQVVKVEGVVFLIGFSVSRCRRCTPINGCWYCGGGHGRASLSHRDCPRSTSFMLLRDALTPKCPPGSMWTSRILFKATEEQELSLRHSSASLSHGQRGVHLCGDSLKRLHLQTSYVPFKGSELLQYRACLCPAPSSTWQNSVSGGLGEELVVAVTWTPGKGLSTPPMNVEYASVE</sequence>
<dbReference type="Proteomes" id="UP000028924">
    <property type="component" value="Unassembled WGS sequence"/>
</dbReference>
<evidence type="ECO:0000313" key="2">
    <source>
        <dbReference type="Proteomes" id="UP000028924"/>
    </source>
</evidence>
<organism evidence="1 2">
    <name type="scientific">Auxenochlorella protothecoides</name>
    <name type="common">Green microalga</name>
    <name type="synonym">Chlorella protothecoides</name>
    <dbReference type="NCBI Taxonomy" id="3075"/>
    <lineage>
        <taxon>Eukaryota</taxon>
        <taxon>Viridiplantae</taxon>
        <taxon>Chlorophyta</taxon>
        <taxon>core chlorophytes</taxon>
        <taxon>Trebouxiophyceae</taxon>
        <taxon>Chlorellales</taxon>
        <taxon>Chlorellaceae</taxon>
        <taxon>Auxenochlorella</taxon>
    </lineage>
</organism>
<dbReference type="RefSeq" id="XP_011396619.1">
    <property type="nucleotide sequence ID" value="XM_011398317.1"/>
</dbReference>
<dbReference type="GeneID" id="23612348"/>
<dbReference type="EMBL" id="KL662099">
    <property type="protein sequence ID" value="KFM23743.1"/>
    <property type="molecule type" value="Genomic_DNA"/>
</dbReference>